<name>A0A4R8DRD3_9BACT</name>
<gene>
    <name evidence="1" type="ORF">EDB95_1554</name>
</gene>
<evidence type="ECO:0000313" key="1">
    <source>
        <dbReference type="EMBL" id="TDX00529.1"/>
    </source>
</evidence>
<accession>A0A4R8DRD3</accession>
<proteinExistence type="predicted"/>
<reference evidence="1 2" key="1">
    <citation type="submission" date="2019-03" db="EMBL/GenBank/DDBJ databases">
        <title>Genomic Encyclopedia of Type Strains, Phase IV (KMG-IV): sequencing the most valuable type-strain genomes for metagenomic binning, comparative biology and taxonomic classification.</title>
        <authorList>
            <person name="Goeker M."/>
        </authorList>
    </citation>
    <scope>NUCLEOTIDE SEQUENCE [LARGE SCALE GENOMIC DNA]</scope>
    <source>
        <strain evidence="1 2">DSM 100059</strain>
    </source>
</reference>
<evidence type="ECO:0000313" key="2">
    <source>
        <dbReference type="Proteomes" id="UP000294498"/>
    </source>
</evidence>
<dbReference type="EMBL" id="SODV01000001">
    <property type="protein sequence ID" value="TDX00529.1"/>
    <property type="molecule type" value="Genomic_DNA"/>
</dbReference>
<organism evidence="1 2">
    <name type="scientific">Dinghuibacter silviterrae</name>
    <dbReference type="NCBI Taxonomy" id="1539049"/>
    <lineage>
        <taxon>Bacteria</taxon>
        <taxon>Pseudomonadati</taxon>
        <taxon>Bacteroidota</taxon>
        <taxon>Chitinophagia</taxon>
        <taxon>Chitinophagales</taxon>
        <taxon>Chitinophagaceae</taxon>
        <taxon>Dinghuibacter</taxon>
    </lineage>
</organism>
<protein>
    <submittedName>
        <fullName evidence="1">Uncharacterized protein</fullName>
    </submittedName>
</protein>
<dbReference type="Proteomes" id="UP000294498">
    <property type="component" value="Unassembled WGS sequence"/>
</dbReference>
<dbReference type="AlphaFoldDB" id="A0A4R8DRD3"/>
<keyword evidence="2" id="KW-1185">Reference proteome</keyword>
<sequence>MYITKALSHVMRYTTPMRDYFRLTNYYENIP</sequence>
<comment type="caution">
    <text evidence="1">The sequence shown here is derived from an EMBL/GenBank/DDBJ whole genome shotgun (WGS) entry which is preliminary data.</text>
</comment>